<dbReference type="Pfam" id="PF03999">
    <property type="entry name" value="MAP65_ASE1"/>
    <property type="match status" value="1"/>
</dbReference>
<protein>
    <submittedName>
        <fullName evidence="1">Protein regulator of cytokinesis 1</fullName>
    </submittedName>
</protein>
<accession>A0A087TGC6</accession>
<dbReference type="PANTHER" id="PTHR19321:SF41">
    <property type="entry name" value="FASCETTO-RELATED"/>
    <property type="match status" value="1"/>
</dbReference>
<dbReference type="GO" id="GO:0051256">
    <property type="term" value="P:mitotic spindle midzone assembly"/>
    <property type="evidence" value="ECO:0007669"/>
    <property type="project" value="TreeGrafter"/>
</dbReference>
<dbReference type="GO" id="GO:0008017">
    <property type="term" value="F:microtubule binding"/>
    <property type="evidence" value="ECO:0007669"/>
    <property type="project" value="InterPro"/>
</dbReference>
<reference evidence="1 2" key="1">
    <citation type="submission" date="2013-11" db="EMBL/GenBank/DDBJ databases">
        <title>Genome sequencing of Stegodyphus mimosarum.</title>
        <authorList>
            <person name="Bechsgaard J."/>
        </authorList>
    </citation>
    <scope>NUCLEOTIDE SEQUENCE [LARGE SCALE GENOMIC DNA]</scope>
</reference>
<sequence>MKTYEDLRAIEVKDCKTLGILPLNFGSDVIIPSEENLHELQQHITMLKLEKNKRFKKLYAIKKELTTILETTELVPETSLEKNIISANEDNIILSNEILDAMDEAICNAKCKKAELESLQKVLLDKLTNLWHRLGVNDTEKLSFFSKHTDARISTIESIKNELEKCEELRNQNKQNYIESVRNELKTLWDKCFISETQRQSFLFNLSECNEDILEAYDNEAEKWRSYHKRTEHIINKINKRQQLWELMITFENKASDPSRYKNRRGNLLQEERERKKVQKNLPTLENEIITDINNYEFLTGELFLYFGETFRSFVNKQWEGRRIQKENEKAMRQSHLKQLDNKMTSTPNQKKVFCIITPKSAPSKLSRPKGGVPIYCSPTAGIPKKAINTVEKLKVKKSRRSISKKSQNDTNISENMPKLENCREVISSEEAEENKLTEENQGIVNFSDVTTFTNFAAELNKTSRKCHRSSILYSRKVVGTRISRKNCNHSKKKM</sequence>
<proteinExistence type="predicted"/>
<gene>
    <name evidence="1" type="ORF">X975_17657</name>
</gene>
<dbReference type="PANTHER" id="PTHR19321">
    <property type="entry name" value="PROTEIN REGULATOR OF CYTOKINESIS 1 PRC1-RELATED"/>
    <property type="match status" value="1"/>
</dbReference>
<dbReference type="Proteomes" id="UP000054359">
    <property type="component" value="Unassembled WGS sequence"/>
</dbReference>
<dbReference type="EMBL" id="KK115093">
    <property type="protein sequence ID" value="KFM64165.1"/>
    <property type="molecule type" value="Genomic_DNA"/>
</dbReference>
<evidence type="ECO:0000313" key="1">
    <source>
        <dbReference type="EMBL" id="KFM64165.1"/>
    </source>
</evidence>
<name>A0A087TGC6_STEMI</name>
<dbReference type="OrthoDB" id="642895at2759"/>
<organism evidence="1 2">
    <name type="scientific">Stegodyphus mimosarum</name>
    <name type="common">African social velvet spider</name>
    <dbReference type="NCBI Taxonomy" id="407821"/>
    <lineage>
        <taxon>Eukaryota</taxon>
        <taxon>Metazoa</taxon>
        <taxon>Ecdysozoa</taxon>
        <taxon>Arthropoda</taxon>
        <taxon>Chelicerata</taxon>
        <taxon>Arachnida</taxon>
        <taxon>Araneae</taxon>
        <taxon>Araneomorphae</taxon>
        <taxon>Entelegynae</taxon>
        <taxon>Eresoidea</taxon>
        <taxon>Eresidae</taxon>
        <taxon>Stegodyphus</taxon>
    </lineage>
</organism>
<dbReference type="OMA" id="LWELMIT"/>
<dbReference type="InterPro" id="IPR007145">
    <property type="entry name" value="MAP65_Ase1_PRC1"/>
</dbReference>
<dbReference type="GO" id="GO:1990023">
    <property type="term" value="C:mitotic spindle midzone"/>
    <property type="evidence" value="ECO:0007669"/>
    <property type="project" value="TreeGrafter"/>
</dbReference>
<feature type="non-terminal residue" evidence="1">
    <location>
        <position position="495"/>
    </location>
</feature>
<dbReference type="Gene3D" id="1.20.58.1520">
    <property type="match status" value="1"/>
</dbReference>
<evidence type="ECO:0000313" key="2">
    <source>
        <dbReference type="Proteomes" id="UP000054359"/>
    </source>
</evidence>
<dbReference type="STRING" id="407821.A0A087TGC6"/>
<dbReference type="GO" id="GO:0005737">
    <property type="term" value="C:cytoplasm"/>
    <property type="evidence" value="ECO:0007669"/>
    <property type="project" value="TreeGrafter"/>
</dbReference>
<keyword evidence="2" id="KW-1185">Reference proteome</keyword>
<dbReference type="AlphaFoldDB" id="A0A087TGC6"/>